<dbReference type="GO" id="GO:0004180">
    <property type="term" value="F:carboxypeptidase activity"/>
    <property type="evidence" value="ECO:0007669"/>
    <property type="project" value="UniProtKB-KW"/>
</dbReference>
<dbReference type="PANTHER" id="PTHR11802">
    <property type="entry name" value="SERINE PROTEASE FAMILY S10 SERINE CARBOXYPEPTIDASE"/>
    <property type="match status" value="1"/>
</dbReference>
<dbReference type="Proteomes" id="UP000694888">
    <property type="component" value="Unplaced"/>
</dbReference>
<keyword evidence="6" id="KW-0325">Glycoprotein</keyword>
<dbReference type="RefSeq" id="XP_005094418.2">
    <property type="nucleotide sequence ID" value="XM_005094361.3"/>
</dbReference>
<dbReference type="PANTHER" id="PTHR11802:SF472">
    <property type="entry name" value="SERINE CARBOXYPEPTIDASE CPVL-RELATED"/>
    <property type="match status" value="1"/>
</dbReference>
<dbReference type="Pfam" id="PF00450">
    <property type="entry name" value="Peptidase_S10"/>
    <property type="match status" value="1"/>
</dbReference>
<dbReference type="GeneID" id="101846801"/>
<evidence type="ECO:0000256" key="1">
    <source>
        <dbReference type="ARBA" id="ARBA00009431"/>
    </source>
</evidence>
<comment type="similarity">
    <text evidence="1">Belongs to the peptidase S10 family.</text>
</comment>
<dbReference type="Gene3D" id="3.40.50.1820">
    <property type="entry name" value="alpha/beta hydrolase"/>
    <property type="match status" value="1"/>
</dbReference>
<accession>A0ABM0JII6</accession>
<protein>
    <submittedName>
        <fullName evidence="9">Probable serine carboxypeptidase CPVL</fullName>
    </submittedName>
</protein>
<keyword evidence="4 7" id="KW-0732">Signal</keyword>
<keyword evidence="2 9" id="KW-0121">Carboxypeptidase</keyword>
<gene>
    <name evidence="9" type="primary">LOC101846801</name>
</gene>
<dbReference type="PRINTS" id="PR00724">
    <property type="entry name" value="CRBOXYPTASEC"/>
</dbReference>
<evidence type="ECO:0000313" key="9">
    <source>
        <dbReference type="RefSeq" id="XP_005094418.2"/>
    </source>
</evidence>
<evidence type="ECO:0000256" key="3">
    <source>
        <dbReference type="ARBA" id="ARBA00022670"/>
    </source>
</evidence>
<feature type="signal peptide" evidence="7">
    <location>
        <begin position="1"/>
        <end position="20"/>
    </location>
</feature>
<evidence type="ECO:0000256" key="6">
    <source>
        <dbReference type="ARBA" id="ARBA00023180"/>
    </source>
</evidence>
<evidence type="ECO:0000313" key="8">
    <source>
        <dbReference type="Proteomes" id="UP000694888"/>
    </source>
</evidence>
<name>A0ABM0JII6_APLCA</name>
<organism evidence="8 9">
    <name type="scientific">Aplysia californica</name>
    <name type="common">California sea hare</name>
    <dbReference type="NCBI Taxonomy" id="6500"/>
    <lineage>
        <taxon>Eukaryota</taxon>
        <taxon>Metazoa</taxon>
        <taxon>Spiralia</taxon>
        <taxon>Lophotrochozoa</taxon>
        <taxon>Mollusca</taxon>
        <taxon>Gastropoda</taxon>
        <taxon>Heterobranchia</taxon>
        <taxon>Euthyneura</taxon>
        <taxon>Tectipleura</taxon>
        <taxon>Aplysiida</taxon>
        <taxon>Aplysioidea</taxon>
        <taxon>Aplysiidae</taxon>
        <taxon>Aplysia</taxon>
    </lineage>
</organism>
<evidence type="ECO:0000256" key="7">
    <source>
        <dbReference type="SAM" id="SignalP"/>
    </source>
</evidence>
<feature type="chain" id="PRO_5047005287" evidence="7">
    <location>
        <begin position="21"/>
        <end position="451"/>
    </location>
</feature>
<keyword evidence="8" id="KW-1185">Reference proteome</keyword>
<proteinExistence type="inferred from homology"/>
<evidence type="ECO:0000256" key="4">
    <source>
        <dbReference type="ARBA" id="ARBA00022729"/>
    </source>
</evidence>
<sequence length="451" mass="50662">MNILLWSGLLLLCTGVSVWACDDPLMLTPILEAGDVDKAQNLSRVVMPALYNGTSHAGFLTANKTLGNHLFFWFFPSMEQQDAPLLVWLNGGPGVSSMLGLFWENGPVEVDESIATSGYIKSKLREFSWVGPFSMLYIDNPVQVGFSYTESGDEGLRLNQEGYSEDLYSVMLQFYSLFPDYHNRELYIGGQSYAGKYVPALAHKIHVGNRDGNTHLPLAGIYLGGPFFAPEEENLAFYDFAFAMGFVSHETVVERKTEIVKIYEKVREGKHLNMTMMDLMTMFWYDVGLETNDNFVTQQSASYGLLDAVMRLKEIRKALHVGSQDYGAFSYSIYSAFSEDLVVSTIPQMADLLDNYKVLIFTGDYDVIINSPMVEAGLQATPWSLREEYLNATRSIWMSSSLDLIGYFSLTGQFCRVVVHGAGHQVPHDQPQRAFQMITDFVRHGCIQPAH</sequence>
<evidence type="ECO:0000256" key="2">
    <source>
        <dbReference type="ARBA" id="ARBA00022645"/>
    </source>
</evidence>
<reference evidence="9" key="1">
    <citation type="submission" date="2025-08" db="UniProtKB">
        <authorList>
            <consortium name="RefSeq"/>
        </authorList>
    </citation>
    <scope>IDENTIFICATION</scope>
</reference>
<dbReference type="InterPro" id="IPR029058">
    <property type="entry name" value="AB_hydrolase_fold"/>
</dbReference>
<dbReference type="InterPro" id="IPR033124">
    <property type="entry name" value="Ser_caboxypep_his_AS"/>
</dbReference>
<dbReference type="PROSITE" id="PS00560">
    <property type="entry name" value="CARBOXYPEPT_SER_HIS"/>
    <property type="match status" value="1"/>
</dbReference>
<keyword evidence="5" id="KW-0378">Hydrolase</keyword>
<evidence type="ECO:0000256" key="5">
    <source>
        <dbReference type="ARBA" id="ARBA00022801"/>
    </source>
</evidence>
<keyword evidence="3" id="KW-0645">Protease</keyword>
<dbReference type="InterPro" id="IPR001563">
    <property type="entry name" value="Peptidase_S10"/>
</dbReference>
<dbReference type="SUPFAM" id="SSF53474">
    <property type="entry name" value="alpha/beta-Hydrolases"/>
    <property type="match status" value="1"/>
</dbReference>